<dbReference type="Gene3D" id="2.60.120.560">
    <property type="entry name" value="Exo-inulinase, domain 1"/>
    <property type="match status" value="1"/>
</dbReference>
<dbReference type="InterPro" id="IPR005502">
    <property type="entry name" value="Ribosyl_crysJ1"/>
</dbReference>
<evidence type="ECO:0000313" key="1">
    <source>
        <dbReference type="EMBL" id="MBS2970644.1"/>
    </source>
</evidence>
<dbReference type="InterPro" id="IPR036705">
    <property type="entry name" value="Ribosyl_crysJ1_sf"/>
</dbReference>
<sequence length="700" mass="79198">MQTEQYLEKVYAGFLGMNIGIRLGAPVEPREWTYEKIRDVYGDIKGYIKDYNMFSADDDANGPVFFIRALMDDAVDRELEPHDVGRAWLNYCREGIGMLWWGGEQVSTEHRAYSNLKKGIPAPQSGSAELNGLVLAEQIGGQIFIDTWGLIFPGNPEKAAEYAEKAASVSHDGNGLYGARFIAACIARAFTADSMEEIIECGLSQIPEECEYARLAKAVISFYKRNPDDFRLCYHYVEEEWGYHKYPGECHIIPNAGVCILSLLYGNGNLARTVEIATMCGWDTDCNAGNVGTICGVFSGLKEIPPHYRKPINDTIVTSSVSGYLNSLDIPTFVKELALLKYQVGREETPRHLKEAVKHGEVYFDFLLPGSTHGFRTNNPFKAILRHSREKGFQNKGSLEILFDRMISGDSSRVFWKPFYRREEFNDEKYKPVFSPKAYSGQTASAQIFLDQWRGEKIILTPYVRDTFTKKEQDLAPIQMKNQSWHEVKFIIPDTKGSLIDEIGYKISSDSPSYNRAFGKLFIDEFHIYGAANYTIDFSKQCREFQSVTPFAHHRGEWSLEGNALNCKCADSCSSFTGNYYSADYSYSVDVTPMEGTSHLILFRAQGIMRHYLAGFDGEGKVSLIRNDFGYEKLEAVPFEWEHGITYTFRIDCSGSVFHFFINNQLVLEAENGLFTHGMYGLGCLKEGASSFQNIKIRTL</sequence>
<comment type="caution">
    <text evidence="1">The sequence shown here is derived from an EMBL/GenBank/DDBJ whole genome shotgun (WGS) entry which is preliminary data.</text>
</comment>
<name>A0ABS5LIQ7_9BACI</name>
<keyword evidence="2" id="KW-1185">Reference proteome</keyword>
<protein>
    <submittedName>
        <fullName evidence="1">ADP-ribosylglycohydrolase family protein</fullName>
    </submittedName>
</protein>
<dbReference type="RefSeq" id="WP_211561195.1">
    <property type="nucleotide sequence ID" value="NZ_JAGVRK010000001.1"/>
</dbReference>
<gene>
    <name evidence="1" type="ORF">J9317_18020</name>
</gene>
<organism evidence="1 2">
    <name type="scientific">Metabacillus flavus</name>
    <dbReference type="NCBI Taxonomy" id="2823519"/>
    <lineage>
        <taxon>Bacteria</taxon>
        <taxon>Bacillati</taxon>
        <taxon>Bacillota</taxon>
        <taxon>Bacilli</taxon>
        <taxon>Bacillales</taxon>
        <taxon>Bacillaceae</taxon>
        <taxon>Metabacillus</taxon>
    </lineage>
</organism>
<dbReference type="Proteomes" id="UP000682403">
    <property type="component" value="Unassembled WGS sequence"/>
</dbReference>
<dbReference type="Gene3D" id="1.10.4080.10">
    <property type="entry name" value="ADP-ribosylation/Crystallin J1"/>
    <property type="match status" value="1"/>
</dbReference>
<dbReference type="SUPFAM" id="SSF101478">
    <property type="entry name" value="ADP-ribosylglycohydrolase"/>
    <property type="match status" value="1"/>
</dbReference>
<dbReference type="Pfam" id="PF03747">
    <property type="entry name" value="ADP_ribosyl_GH"/>
    <property type="match status" value="1"/>
</dbReference>
<dbReference type="EMBL" id="JAGVRK010000001">
    <property type="protein sequence ID" value="MBS2970644.1"/>
    <property type="molecule type" value="Genomic_DNA"/>
</dbReference>
<reference evidence="1 2" key="1">
    <citation type="submission" date="2021-04" db="EMBL/GenBank/DDBJ databases">
        <title>Metabacillus sp. strain KIGAM252 whole genome sequence.</title>
        <authorList>
            <person name="Seo M.-J."/>
            <person name="Cho E.-S."/>
            <person name="Hwang C.Y."/>
            <person name="Yoon D.J."/>
        </authorList>
    </citation>
    <scope>NUCLEOTIDE SEQUENCE [LARGE SCALE GENOMIC DNA]</scope>
    <source>
        <strain evidence="1 2">KIGAM252</strain>
    </source>
</reference>
<accession>A0ABS5LIQ7</accession>
<proteinExistence type="predicted"/>
<evidence type="ECO:0000313" key="2">
    <source>
        <dbReference type="Proteomes" id="UP000682403"/>
    </source>
</evidence>